<sequence>MLISHSKKFIFVHNFKVAGTSIRGALEKYTYKCMPQVKRMEKILYLLGYYPWIFTDDFEQHSLARELRGQLPRKIFRKYYKFGFVRNPWDWQVSHYTYICKSPHHYQYDLIRNMSGFEEYIHWRVNDCLELQKDFFYDTDGTCLVDFIGKFENLSQDFTTICQAIKVKSELPHLNKSKSSKYLNFYTPETIDLVYEAYQPDIKLFGYDKPELNRRAAAS</sequence>
<dbReference type="SUPFAM" id="SSF52540">
    <property type="entry name" value="P-loop containing nucleoside triphosphate hydrolases"/>
    <property type="match status" value="1"/>
</dbReference>
<keyword evidence="4" id="KW-1133">Transmembrane helix</keyword>
<evidence type="ECO:0000256" key="6">
    <source>
        <dbReference type="ARBA" id="ARBA00023136"/>
    </source>
</evidence>
<dbReference type="AlphaFoldDB" id="A0AAW9SGP4"/>
<dbReference type="Proteomes" id="UP001403385">
    <property type="component" value="Unassembled WGS sequence"/>
</dbReference>
<comment type="subcellular location">
    <subcellularLocation>
        <location evidence="1">Golgi apparatus membrane</location>
        <topology evidence="1">Single-pass type II membrane protein</topology>
    </subcellularLocation>
</comment>
<gene>
    <name evidence="8" type="ORF">AAG747_23895</name>
</gene>
<evidence type="ECO:0000256" key="3">
    <source>
        <dbReference type="ARBA" id="ARBA00022692"/>
    </source>
</evidence>
<evidence type="ECO:0000256" key="5">
    <source>
        <dbReference type="ARBA" id="ARBA00023034"/>
    </source>
</evidence>
<dbReference type="EMBL" id="JBDKWZ010000018">
    <property type="protein sequence ID" value="MEN7550985.1"/>
    <property type="molecule type" value="Genomic_DNA"/>
</dbReference>
<keyword evidence="9" id="KW-1185">Reference proteome</keyword>
<evidence type="ECO:0000256" key="4">
    <source>
        <dbReference type="ARBA" id="ARBA00022989"/>
    </source>
</evidence>
<dbReference type="PANTHER" id="PTHR12137:SF54">
    <property type="entry name" value="CARBOHYDRATE SULFOTRANSFERASE"/>
    <property type="match status" value="1"/>
</dbReference>
<proteinExistence type="predicted"/>
<dbReference type="GO" id="GO:0016051">
    <property type="term" value="P:carbohydrate biosynthetic process"/>
    <property type="evidence" value="ECO:0007669"/>
    <property type="project" value="InterPro"/>
</dbReference>
<name>A0AAW9SGP4_9BACT</name>
<organism evidence="8 9">
    <name type="scientific">Rapidithrix thailandica</name>
    <dbReference type="NCBI Taxonomy" id="413964"/>
    <lineage>
        <taxon>Bacteria</taxon>
        <taxon>Pseudomonadati</taxon>
        <taxon>Bacteroidota</taxon>
        <taxon>Cytophagia</taxon>
        <taxon>Cytophagales</taxon>
        <taxon>Flammeovirgaceae</taxon>
        <taxon>Rapidithrix</taxon>
    </lineage>
</organism>
<evidence type="ECO:0000256" key="7">
    <source>
        <dbReference type="ARBA" id="ARBA00023180"/>
    </source>
</evidence>
<evidence type="ECO:0000313" key="9">
    <source>
        <dbReference type="Proteomes" id="UP001403385"/>
    </source>
</evidence>
<dbReference type="GO" id="GO:0016020">
    <property type="term" value="C:membrane"/>
    <property type="evidence" value="ECO:0007669"/>
    <property type="project" value="InterPro"/>
</dbReference>
<protein>
    <submittedName>
        <fullName evidence="8">Sulfotransferase family 2 domain-containing protein</fullName>
    </submittedName>
</protein>
<dbReference type="InterPro" id="IPR027417">
    <property type="entry name" value="P-loop_NTPase"/>
</dbReference>
<dbReference type="RefSeq" id="WP_346823767.1">
    <property type="nucleotide sequence ID" value="NZ_JBDKWZ010000018.1"/>
</dbReference>
<keyword evidence="2" id="KW-0808">Transferase</keyword>
<dbReference type="Gene3D" id="3.40.50.300">
    <property type="entry name" value="P-loop containing nucleotide triphosphate hydrolases"/>
    <property type="match status" value="1"/>
</dbReference>
<evidence type="ECO:0000256" key="2">
    <source>
        <dbReference type="ARBA" id="ARBA00022679"/>
    </source>
</evidence>
<reference evidence="8 9" key="1">
    <citation type="submission" date="2024-04" db="EMBL/GenBank/DDBJ databases">
        <title>Novel genus in family Flammeovirgaceae.</title>
        <authorList>
            <person name="Nguyen T.H."/>
            <person name="Vuong T.Q."/>
            <person name="Le H."/>
            <person name="Kim S.-G."/>
        </authorList>
    </citation>
    <scope>NUCLEOTIDE SEQUENCE [LARGE SCALE GENOMIC DNA]</scope>
    <source>
        <strain evidence="8 9">JCM 23209</strain>
    </source>
</reference>
<keyword evidence="7" id="KW-0325">Glycoprotein</keyword>
<dbReference type="Pfam" id="PF03567">
    <property type="entry name" value="Sulfotransfer_2"/>
    <property type="match status" value="1"/>
</dbReference>
<dbReference type="GO" id="GO:0008146">
    <property type="term" value="F:sulfotransferase activity"/>
    <property type="evidence" value="ECO:0007669"/>
    <property type="project" value="InterPro"/>
</dbReference>
<accession>A0AAW9SGP4</accession>
<dbReference type="PANTHER" id="PTHR12137">
    <property type="entry name" value="CARBOHYDRATE SULFOTRANSFERASE"/>
    <property type="match status" value="1"/>
</dbReference>
<keyword evidence="6" id="KW-0472">Membrane</keyword>
<evidence type="ECO:0000313" key="8">
    <source>
        <dbReference type="EMBL" id="MEN7550985.1"/>
    </source>
</evidence>
<keyword evidence="3" id="KW-0812">Transmembrane</keyword>
<dbReference type="InterPro" id="IPR018011">
    <property type="entry name" value="Carb_sulfotrans_8-10"/>
</dbReference>
<comment type="caution">
    <text evidence="8">The sequence shown here is derived from an EMBL/GenBank/DDBJ whole genome shotgun (WGS) entry which is preliminary data.</text>
</comment>
<evidence type="ECO:0000256" key="1">
    <source>
        <dbReference type="ARBA" id="ARBA00004323"/>
    </source>
</evidence>
<dbReference type="InterPro" id="IPR005331">
    <property type="entry name" value="Sulfotransferase"/>
</dbReference>
<keyword evidence="5" id="KW-0333">Golgi apparatus</keyword>